<dbReference type="InterPro" id="IPR036390">
    <property type="entry name" value="WH_DNA-bd_sf"/>
</dbReference>
<dbReference type="InterPro" id="IPR037171">
    <property type="entry name" value="NagB/RpiA_transferase-like"/>
</dbReference>
<dbReference type="PROSITE" id="PS51000">
    <property type="entry name" value="HTH_DEOR_2"/>
    <property type="match status" value="1"/>
</dbReference>
<dbReference type="PROSITE" id="PS00894">
    <property type="entry name" value="HTH_DEOR_1"/>
    <property type="match status" value="1"/>
</dbReference>
<evidence type="ECO:0000256" key="1">
    <source>
        <dbReference type="ARBA" id="ARBA00022491"/>
    </source>
</evidence>
<keyword evidence="7" id="KW-1185">Reference proteome</keyword>
<evidence type="ECO:0000256" key="4">
    <source>
        <dbReference type="ARBA" id="ARBA00023163"/>
    </source>
</evidence>
<dbReference type="InterPro" id="IPR014036">
    <property type="entry name" value="DeoR-like_C"/>
</dbReference>
<dbReference type="GO" id="GO:0003677">
    <property type="term" value="F:DNA binding"/>
    <property type="evidence" value="ECO:0007669"/>
    <property type="project" value="UniProtKB-KW"/>
</dbReference>
<dbReference type="AlphaFoldDB" id="A0A840VRW3"/>
<dbReference type="GO" id="GO:0003700">
    <property type="term" value="F:DNA-binding transcription factor activity"/>
    <property type="evidence" value="ECO:0007669"/>
    <property type="project" value="InterPro"/>
</dbReference>
<dbReference type="SMART" id="SM01134">
    <property type="entry name" value="DeoRC"/>
    <property type="match status" value="1"/>
</dbReference>
<sequence length="253" mass="26992">MKPDKSARQGKIMAALETSPSLRVAELAQTLGVSTETIRRDLDQMTSAGLLNRTYGGAVRPLHSEPTVAERHTMFVTERQRIARATLPLLRDARVLILGSGSTTVHVAHEIAAKLKDLMVITHSFGVAAALSANPTIKTLLLPGEYHAGEGTLLGGHTIAFLQDLYADCTILGASGLSEEGPTDALPESAAVYSTMAARAARSVVVADHSKFNRLFTARYADWRRIGHLVTDQAPEGAMATQLQLSGTQVVLG</sequence>
<dbReference type="PANTHER" id="PTHR30363">
    <property type="entry name" value="HTH-TYPE TRANSCRIPTIONAL REGULATOR SRLR-RELATED"/>
    <property type="match status" value="1"/>
</dbReference>
<evidence type="ECO:0000313" key="6">
    <source>
        <dbReference type="EMBL" id="MBB5374080.1"/>
    </source>
</evidence>
<evidence type="ECO:0000313" key="7">
    <source>
        <dbReference type="Proteomes" id="UP000553706"/>
    </source>
</evidence>
<dbReference type="Gene3D" id="3.40.50.1360">
    <property type="match status" value="1"/>
</dbReference>
<dbReference type="InterPro" id="IPR050313">
    <property type="entry name" value="Carb_Metab_HTH_regulators"/>
</dbReference>
<keyword evidence="3" id="KW-0238">DNA-binding</keyword>
<protein>
    <submittedName>
        <fullName evidence="6">DeoR/GlpR family transcriptional regulator of sugar metabolism</fullName>
    </submittedName>
</protein>
<comment type="caution">
    <text evidence="6">The sequence shown here is derived from an EMBL/GenBank/DDBJ whole genome shotgun (WGS) entry which is preliminary data.</text>
</comment>
<accession>A0A840VRW3</accession>
<name>A0A840VRW3_9PROT</name>
<dbReference type="Gene3D" id="1.10.10.10">
    <property type="entry name" value="Winged helix-like DNA-binding domain superfamily/Winged helix DNA-binding domain"/>
    <property type="match status" value="1"/>
</dbReference>
<dbReference type="SMART" id="SM00420">
    <property type="entry name" value="HTH_DEOR"/>
    <property type="match status" value="1"/>
</dbReference>
<dbReference type="PANTHER" id="PTHR30363:SF4">
    <property type="entry name" value="GLYCEROL-3-PHOSPHATE REGULON REPRESSOR"/>
    <property type="match status" value="1"/>
</dbReference>
<keyword evidence="2" id="KW-0805">Transcription regulation</keyword>
<dbReference type="RefSeq" id="WP_183267097.1">
    <property type="nucleotide sequence ID" value="NZ_JACHFJ010000012.1"/>
</dbReference>
<dbReference type="Proteomes" id="UP000553706">
    <property type="component" value="Unassembled WGS sequence"/>
</dbReference>
<dbReference type="InterPro" id="IPR001034">
    <property type="entry name" value="DeoR_HTH"/>
</dbReference>
<proteinExistence type="predicted"/>
<keyword evidence="1" id="KW-0678">Repressor</keyword>
<reference evidence="6 7" key="1">
    <citation type="submission" date="2020-08" db="EMBL/GenBank/DDBJ databases">
        <title>Genomic Encyclopedia of Type Strains, Phase IV (KMG-IV): sequencing the most valuable type-strain genomes for metagenomic binning, comparative biology and taxonomic classification.</title>
        <authorList>
            <person name="Goeker M."/>
        </authorList>
    </citation>
    <scope>NUCLEOTIDE SEQUENCE [LARGE SCALE GENOMIC DNA]</scope>
    <source>
        <strain evidence="6 7">DSM 27026</strain>
    </source>
</reference>
<feature type="domain" description="HTH deoR-type" evidence="5">
    <location>
        <begin position="5"/>
        <end position="60"/>
    </location>
</feature>
<dbReference type="InterPro" id="IPR018356">
    <property type="entry name" value="Tscrpt_reg_HTH_DeoR_CS"/>
</dbReference>
<keyword evidence="4" id="KW-0804">Transcription</keyword>
<dbReference type="SUPFAM" id="SSF46785">
    <property type="entry name" value="Winged helix' DNA-binding domain"/>
    <property type="match status" value="1"/>
</dbReference>
<dbReference type="Pfam" id="PF00455">
    <property type="entry name" value="DeoRC"/>
    <property type="match status" value="1"/>
</dbReference>
<organism evidence="6 7">
    <name type="scientific">Acidocella aromatica</name>
    <dbReference type="NCBI Taxonomy" id="1303579"/>
    <lineage>
        <taxon>Bacteria</taxon>
        <taxon>Pseudomonadati</taxon>
        <taxon>Pseudomonadota</taxon>
        <taxon>Alphaproteobacteria</taxon>
        <taxon>Acetobacterales</taxon>
        <taxon>Acidocellaceae</taxon>
        <taxon>Acidocella</taxon>
    </lineage>
</organism>
<dbReference type="EMBL" id="JACHFJ010000012">
    <property type="protein sequence ID" value="MBB5374080.1"/>
    <property type="molecule type" value="Genomic_DNA"/>
</dbReference>
<dbReference type="SUPFAM" id="SSF100950">
    <property type="entry name" value="NagB/RpiA/CoA transferase-like"/>
    <property type="match status" value="1"/>
</dbReference>
<gene>
    <name evidence="6" type="ORF">HNP71_002350</name>
</gene>
<dbReference type="Pfam" id="PF08220">
    <property type="entry name" value="HTH_DeoR"/>
    <property type="match status" value="1"/>
</dbReference>
<evidence type="ECO:0000259" key="5">
    <source>
        <dbReference type="PROSITE" id="PS51000"/>
    </source>
</evidence>
<evidence type="ECO:0000256" key="2">
    <source>
        <dbReference type="ARBA" id="ARBA00023015"/>
    </source>
</evidence>
<dbReference type="PRINTS" id="PR00037">
    <property type="entry name" value="HTHLACR"/>
</dbReference>
<dbReference type="InterPro" id="IPR036388">
    <property type="entry name" value="WH-like_DNA-bd_sf"/>
</dbReference>
<evidence type="ECO:0000256" key="3">
    <source>
        <dbReference type="ARBA" id="ARBA00023125"/>
    </source>
</evidence>